<evidence type="ECO:0008006" key="4">
    <source>
        <dbReference type="Google" id="ProtNLM"/>
    </source>
</evidence>
<protein>
    <recommendedName>
        <fullName evidence="4">F-box domain containing protein</fullName>
    </recommendedName>
</protein>
<evidence type="ECO:0000313" key="3">
    <source>
        <dbReference type="Proteomes" id="UP000033710"/>
    </source>
</evidence>
<dbReference type="AlphaFoldDB" id="A0A0F2LX11"/>
<dbReference type="RefSeq" id="XP_016584669.1">
    <property type="nucleotide sequence ID" value="XM_016730065.1"/>
</dbReference>
<reference evidence="2 3" key="2">
    <citation type="journal article" date="2015" name="Eukaryot. Cell">
        <title>Asexual propagation of a virulent clone complex in a human and feline outbreak of sporotrichosis.</title>
        <authorList>
            <person name="Teixeira Mde M."/>
            <person name="Rodrigues A.M."/>
            <person name="Tsui C.K."/>
            <person name="de Almeida L.G."/>
            <person name="Van Diepeningen A.D."/>
            <person name="van den Ende B.G."/>
            <person name="Fernandes G.F."/>
            <person name="Kano R."/>
            <person name="Hamelin R.C."/>
            <person name="Lopes-Bezerra L.M."/>
            <person name="Vasconcelos A.T."/>
            <person name="de Hoog S."/>
            <person name="de Camargo Z.P."/>
            <person name="Felipe M.S."/>
        </authorList>
    </citation>
    <scope>NUCLEOTIDE SEQUENCE [LARGE SCALE GENOMIC DNA]</scope>
    <source>
        <strain evidence="2 3">1099-18</strain>
    </source>
</reference>
<gene>
    <name evidence="2" type="ORF">SPSK_03224</name>
</gene>
<dbReference type="VEuPathDB" id="FungiDB:SPSK_03224"/>
<name>A0A0F2LX11_SPOSC</name>
<reference evidence="2 3" key="1">
    <citation type="journal article" date="2014" name="BMC Genomics">
        <title>Comparative genomics of the major fungal agents of human and animal Sporotrichosis: Sporothrix schenckii and Sporothrix brasiliensis.</title>
        <authorList>
            <person name="Teixeira M.M."/>
            <person name="de Almeida L.G."/>
            <person name="Kubitschek-Barreira P."/>
            <person name="Alves F.L."/>
            <person name="Kioshima E.S."/>
            <person name="Abadio A.K."/>
            <person name="Fernandes L."/>
            <person name="Derengowski L.S."/>
            <person name="Ferreira K.S."/>
            <person name="Souza R.C."/>
            <person name="Ruiz J.C."/>
            <person name="de Andrade N.C."/>
            <person name="Paes H.C."/>
            <person name="Nicola A.M."/>
            <person name="Albuquerque P."/>
            <person name="Gerber A.L."/>
            <person name="Martins V.P."/>
            <person name="Peconick L.D."/>
            <person name="Neto A.V."/>
            <person name="Chaucanez C.B."/>
            <person name="Silva P.A."/>
            <person name="Cunha O.L."/>
            <person name="de Oliveira F.F."/>
            <person name="dos Santos T.C."/>
            <person name="Barros A.L."/>
            <person name="Soares M.A."/>
            <person name="de Oliveira L.M."/>
            <person name="Marini M.M."/>
            <person name="Villalobos-Duno H."/>
            <person name="Cunha M.M."/>
            <person name="de Hoog S."/>
            <person name="da Silveira J.F."/>
            <person name="Henrissat B."/>
            <person name="Nino-Vega G.A."/>
            <person name="Cisalpino P.S."/>
            <person name="Mora-Montes H.M."/>
            <person name="Almeida S.R."/>
            <person name="Stajich J.E."/>
            <person name="Lopes-Bezerra L.M."/>
            <person name="Vasconcelos A.T."/>
            <person name="Felipe M.S."/>
        </authorList>
    </citation>
    <scope>NUCLEOTIDE SEQUENCE [LARGE SCALE GENOMIC DNA]</scope>
    <source>
        <strain evidence="2 3">1099-18</strain>
    </source>
</reference>
<evidence type="ECO:0000256" key="1">
    <source>
        <dbReference type="SAM" id="MobiDB-lite"/>
    </source>
</evidence>
<dbReference type="Proteomes" id="UP000033710">
    <property type="component" value="Unassembled WGS sequence"/>
</dbReference>
<dbReference type="KEGG" id="ssck:SPSK_03224"/>
<feature type="compositionally biased region" description="Basic and acidic residues" evidence="1">
    <location>
        <begin position="271"/>
        <end position="281"/>
    </location>
</feature>
<dbReference type="EMBL" id="AXCR01000010">
    <property type="protein sequence ID" value="KJR81993.1"/>
    <property type="molecule type" value="Genomic_DNA"/>
</dbReference>
<feature type="region of interest" description="Disordered" evidence="1">
    <location>
        <begin position="130"/>
        <end position="156"/>
    </location>
</feature>
<dbReference type="GeneID" id="27665342"/>
<comment type="caution">
    <text evidence="2">The sequence shown here is derived from an EMBL/GenBank/DDBJ whole genome shotgun (WGS) entry which is preliminary data.</text>
</comment>
<accession>A0A0F2LX11</accession>
<sequence length="599" mass="67883">MPSKTDTFCDRQRQTRVGLSDRDIPTNDRLFHALHNWIIRRNILNRVSSADQASLALTCRNLKGSLTGEADVPTLRSTLARPDFLDVLSSIARDLPDHYVCEQCVHLHRTEDNEGHARDTALVDQASKNDALTEPSLEPPCHRSTPLSPLDEPRYDENLHTFTGALSSARRTPLAGLAHRDVQVLLKRVRMLAEDETEKDRRDQIRLEEARKFTAETVRKGNMSRATGGALARIWYRMPWNRSTIDHQVSIRTKASFKEPSQEQKTFTEQPTEHARASPDEQIKPFLTTKARDALKTKVRAALKPYSAQRRLVSANTGKEEEPTTIQYRFVPRVILQSGSDDAGHHPHQPRFLFLLKTTVSLSYLDFYNVPLSICPHQLVTHDNWSVWYRASTRDLLHLNRLGHLDRQTYVVDAIHPTHEGLPLLQAPFRFVGAVRCVYAVNKHPNVYERLRHGPLPEKNMADTLYYTPADLHVYRLREERRMRLAASQAPPPTQTGEATQPIDRLVAEGSCARCPTDFSVRASDAGLEITVWQDFGPEAPVTDMWWQSHIPGPVLPTEAARREAQPMAPNTWQLGPTVEHDPGSVRVMFKTGDAVDGL</sequence>
<feature type="region of interest" description="Disordered" evidence="1">
    <location>
        <begin position="253"/>
        <end position="281"/>
    </location>
</feature>
<evidence type="ECO:0000313" key="2">
    <source>
        <dbReference type="EMBL" id="KJR81993.1"/>
    </source>
</evidence>
<dbReference type="OrthoDB" id="3766406at2759"/>
<proteinExistence type="predicted"/>
<organism evidence="2 3">
    <name type="scientific">Sporothrix schenckii 1099-18</name>
    <dbReference type="NCBI Taxonomy" id="1397361"/>
    <lineage>
        <taxon>Eukaryota</taxon>
        <taxon>Fungi</taxon>
        <taxon>Dikarya</taxon>
        <taxon>Ascomycota</taxon>
        <taxon>Pezizomycotina</taxon>
        <taxon>Sordariomycetes</taxon>
        <taxon>Sordariomycetidae</taxon>
        <taxon>Ophiostomatales</taxon>
        <taxon>Ophiostomataceae</taxon>
        <taxon>Sporothrix</taxon>
    </lineage>
</organism>